<feature type="region of interest" description="Disordered" evidence="9">
    <location>
        <begin position="1"/>
        <end position="58"/>
    </location>
</feature>
<dbReference type="HOGENOM" id="CLU_811826_0_0_1"/>
<feature type="domain" description="Bromo" evidence="10">
    <location>
        <begin position="94"/>
        <end position="163"/>
    </location>
</feature>
<keyword evidence="5 8" id="KW-0103">Bromodomain</keyword>
<evidence type="ECO:0000256" key="1">
    <source>
        <dbReference type="ARBA" id="ARBA00004123"/>
    </source>
</evidence>
<dbReference type="InterPro" id="IPR001487">
    <property type="entry name" value="Bromodomain"/>
</dbReference>
<feature type="domain" description="Bromo" evidence="10">
    <location>
        <begin position="225"/>
        <end position="295"/>
    </location>
</feature>
<evidence type="ECO:0000256" key="8">
    <source>
        <dbReference type="PROSITE-ProRule" id="PRU00035"/>
    </source>
</evidence>
<dbReference type="RefSeq" id="XP_001642168.1">
    <property type="nucleotide sequence ID" value="XM_001642118.1"/>
</dbReference>
<evidence type="ECO:0000256" key="5">
    <source>
        <dbReference type="ARBA" id="ARBA00023117"/>
    </source>
</evidence>
<dbReference type="Proteomes" id="UP000000267">
    <property type="component" value="Unassembled WGS sequence"/>
</dbReference>
<comment type="subcellular location">
    <subcellularLocation>
        <location evidence="1">Nucleus</location>
    </subcellularLocation>
</comment>
<dbReference type="OrthoDB" id="1742084at2759"/>
<keyword evidence="4" id="KW-0805">Transcription regulation</keyword>
<dbReference type="GO" id="GO:0140008">
    <property type="term" value="F:histone H4 reader activity"/>
    <property type="evidence" value="ECO:0007669"/>
    <property type="project" value="EnsemblFungi"/>
</dbReference>
<sequence>MPPRKKRTLEESEAEGKVGADTGESEVSTPVAVSSINGDGPKYPPGKHPRGENKLPNVDYETPIDADLELYKDEWTIPKFNLFISFILDNLVETYKSMFKDFIKLPSRKFHPQYYYKIQKPISINEIKSRDYEVPKGSHIFLLDVELLTKNCASYNEADTLIVKNSMQIVNYIRYEVLKAKNIKRNYLLTEDVSSRLLAYVNRLINATDKDIDKQLGFVFQNSDDTMKISTPFLELVDRDELSEYYEIIQRPVALSIIKKNLEVGLYSKIYDLIIDMQLVFENALVFNHSDTLIYQDAKKLLKYFNSLMQNNFFPELQDASERGEIKLEYDKIEFEQYLGTG</sequence>
<evidence type="ECO:0000259" key="10">
    <source>
        <dbReference type="PROSITE" id="PS50014"/>
    </source>
</evidence>
<dbReference type="GO" id="GO:0006368">
    <property type="term" value="P:transcription elongation by RNA polymerase II"/>
    <property type="evidence" value="ECO:0007669"/>
    <property type="project" value="EnsemblFungi"/>
</dbReference>
<dbReference type="CDD" id="cd04369">
    <property type="entry name" value="Bromodomain"/>
    <property type="match status" value="2"/>
</dbReference>
<feature type="non-terminal residue" evidence="11">
    <location>
        <position position="342"/>
    </location>
</feature>
<dbReference type="PhylomeDB" id="A7TTU5"/>
<dbReference type="GO" id="GO:0140006">
    <property type="term" value="F:histone H3 reader activity"/>
    <property type="evidence" value="ECO:0007669"/>
    <property type="project" value="EnsemblFungi"/>
</dbReference>
<dbReference type="GO" id="GO:0003682">
    <property type="term" value="F:chromatin binding"/>
    <property type="evidence" value="ECO:0007669"/>
    <property type="project" value="TreeGrafter"/>
</dbReference>
<evidence type="ECO:0000256" key="9">
    <source>
        <dbReference type="SAM" id="MobiDB-lite"/>
    </source>
</evidence>
<dbReference type="KEGG" id="vpo:Kpol_160p1"/>
<dbReference type="STRING" id="436907.A7TTU5"/>
<keyword evidence="2" id="KW-0677">Repeat</keyword>
<keyword evidence="6" id="KW-0804">Transcription</keyword>
<dbReference type="InterPro" id="IPR036427">
    <property type="entry name" value="Bromodomain-like_sf"/>
</dbReference>
<feature type="compositionally biased region" description="Basic and acidic residues" evidence="9">
    <location>
        <begin position="8"/>
        <end position="18"/>
    </location>
</feature>
<dbReference type="InterPro" id="IPR018359">
    <property type="entry name" value="Bromodomain_CS"/>
</dbReference>
<dbReference type="SUPFAM" id="SSF47370">
    <property type="entry name" value="Bromodomain"/>
    <property type="match status" value="2"/>
</dbReference>
<dbReference type="Pfam" id="PF00439">
    <property type="entry name" value="Bromodomain"/>
    <property type="match status" value="2"/>
</dbReference>
<feature type="compositionally biased region" description="Polar residues" evidence="9">
    <location>
        <begin position="25"/>
        <end position="37"/>
    </location>
</feature>
<proteinExistence type="predicted"/>
<evidence type="ECO:0000256" key="3">
    <source>
        <dbReference type="ARBA" id="ARBA00022853"/>
    </source>
</evidence>
<dbReference type="PRINTS" id="PR00503">
    <property type="entry name" value="BROMODOMAIN"/>
</dbReference>
<organism evidence="12">
    <name type="scientific">Vanderwaltozyma polyspora (strain ATCC 22028 / DSM 70294 / BCRC 21397 / CBS 2163 / NBRC 10782 / NRRL Y-8283 / UCD 57-17)</name>
    <name type="common">Kluyveromyces polysporus</name>
    <dbReference type="NCBI Taxonomy" id="436907"/>
    <lineage>
        <taxon>Eukaryota</taxon>
        <taxon>Fungi</taxon>
        <taxon>Dikarya</taxon>
        <taxon>Ascomycota</taxon>
        <taxon>Saccharomycotina</taxon>
        <taxon>Saccharomycetes</taxon>
        <taxon>Saccharomycetales</taxon>
        <taxon>Saccharomycetaceae</taxon>
        <taxon>Vanderwaltozyma</taxon>
    </lineage>
</organism>
<dbReference type="GO" id="GO:0006337">
    <property type="term" value="P:nucleosome disassembly"/>
    <property type="evidence" value="ECO:0007669"/>
    <property type="project" value="EnsemblFungi"/>
</dbReference>
<evidence type="ECO:0000313" key="11">
    <source>
        <dbReference type="EMBL" id="EDO14310.1"/>
    </source>
</evidence>
<dbReference type="PANTHER" id="PTHR16062">
    <property type="entry name" value="SWI/SNF-RELATED"/>
    <property type="match status" value="1"/>
</dbReference>
<dbReference type="PROSITE" id="PS50014">
    <property type="entry name" value="BROMODOMAIN_2"/>
    <property type="match status" value="2"/>
</dbReference>
<dbReference type="AlphaFoldDB" id="A7TTU5"/>
<name>A7TTU5_VANPO</name>
<reference evidence="11 12" key="1">
    <citation type="journal article" date="2007" name="Proc. Natl. Acad. Sci. U.S.A.">
        <title>Independent sorting-out of thousands of duplicated gene pairs in two yeast species descended from a whole-genome duplication.</title>
        <authorList>
            <person name="Scannell D.R."/>
            <person name="Frank A.C."/>
            <person name="Conant G.C."/>
            <person name="Byrne K.P."/>
            <person name="Woolfit M."/>
            <person name="Wolfe K.H."/>
        </authorList>
    </citation>
    <scope>NUCLEOTIDE SEQUENCE [LARGE SCALE GENOMIC DNA]</scope>
    <source>
        <strain evidence="12">ATCC 22028 / DSM 70294 / BCRC 21397 / CBS 2163 / NBRC 10782 / NRRL Y-8283 / UCD 57-17</strain>
    </source>
</reference>
<dbReference type="GeneID" id="5542282"/>
<dbReference type="GO" id="GO:0016586">
    <property type="term" value="C:RSC-type complex"/>
    <property type="evidence" value="ECO:0007669"/>
    <property type="project" value="EnsemblFungi"/>
</dbReference>
<dbReference type="InterPro" id="IPR037382">
    <property type="entry name" value="Rsc/polybromo"/>
</dbReference>
<evidence type="ECO:0000256" key="2">
    <source>
        <dbReference type="ARBA" id="ARBA00022737"/>
    </source>
</evidence>
<dbReference type="EMBL" id="DS480630">
    <property type="protein sequence ID" value="EDO14310.1"/>
    <property type="molecule type" value="Genomic_DNA"/>
</dbReference>
<keyword evidence="3" id="KW-0156">Chromatin regulator</keyword>
<dbReference type="SMART" id="SM00297">
    <property type="entry name" value="BROMO"/>
    <property type="match status" value="2"/>
</dbReference>
<dbReference type="PANTHER" id="PTHR16062:SF13">
    <property type="entry name" value="CHROMATIN STRUCTURE-REMODELING COMPLEX SUBUNIT RSC4"/>
    <property type="match status" value="1"/>
</dbReference>
<evidence type="ECO:0000256" key="7">
    <source>
        <dbReference type="ARBA" id="ARBA00023242"/>
    </source>
</evidence>
<keyword evidence="12" id="KW-1185">Reference proteome</keyword>
<dbReference type="Gene3D" id="1.20.920.10">
    <property type="entry name" value="Bromodomain-like"/>
    <property type="match status" value="2"/>
</dbReference>
<dbReference type="eggNOG" id="KOG1827">
    <property type="taxonomic scope" value="Eukaryota"/>
</dbReference>
<dbReference type="InParanoid" id="A7TTU5"/>
<evidence type="ECO:0000313" key="12">
    <source>
        <dbReference type="Proteomes" id="UP000000267"/>
    </source>
</evidence>
<gene>
    <name evidence="11" type="ORF">Kpol_160p1</name>
</gene>
<evidence type="ECO:0000256" key="6">
    <source>
        <dbReference type="ARBA" id="ARBA00023163"/>
    </source>
</evidence>
<dbReference type="PROSITE" id="PS00633">
    <property type="entry name" value="BROMODOMAIN_1"/>
    <property type="match status" value="1"/>
</dbReference>
<evidence type="ECO:0000256" key="4">
    <source>
        <dbReference type="ARBA" id="ARBA00023015"/>
    </source>
</evidence>
<accession>A7TTU5</accession>
<protein>
    <recommendedName>
        <fullName evidence="10">Bromo domain-containing protein</fullName>
    </recommendedName>
</protein>
<keyword evidence="7" id="KW-0539">Nucleus</keyword>